<proteinExistence type="predicted"/>
<name>A0A0U3GFQ9_9GAMM</name>
<dbReference type="InterPro" id="IPR053802">
    <property type="entry name" value="DUF6950"/>
</dbReference>
<dbReference type="EMBL" id="CP013611">
    <property type="protein sequence ID" value="ALU41947.1"/>
    <property type="molecule type" value="Genomic_DNA"/>
</dbReference>
<dbReference type="Pfam" id="PF22262">
    <property type="entry name" value="DUF6950"/>
    <property type="match status" value="1"/>
</dbReference>
<evidence type="ECO:0000313" key="3">
    <source>
        <dbReference type="Proteomes" id="UP000069015"/>
    </source>
</evidence>
<evidence type="ECO:0000313" key="2">
    <source>
        <dbReference type="EMBL" id="ALU41947.1"/>
    </source>
</evidence>
<protein>
    <recommendedName>
        <fullName evidence="1">DUF6950 domain-containing protein</fullName>
    </recommendedName>
</protein>
<sequence>MNLDLQDYLDQCAEREFAWGEFDCCLFVANWILRRTGVDLARDFKGHYKTELGAKRRLKALGFDGIESVFKARLKPVLNSYARRGDLALVNYDGQLVGGIVGLNCVYCVTQSGTTALDLSMVYSCYSLESANV</sequence>
<organism evidence="2 3">
    <name type="scientific">Pseudoalteromonas rubra</name>
    <dbReference type="NCBI Taxonomy" id="43658"/>
    <lineage>
        <taxon>Bacteria</taxon>
        <taxon>Pseudomonadati</taxon>
        <taxon>Pseudomonadota</taxon>
        <taxon>Gammaproteobacteria</taxon>
        <taxon>Alteromonadales</taxon>
        <taxon>Pseudoalteromonadaceae</taxon>
        <taxon>Pseudoalteromonas</taxon>
    </lineage>
</organism>
<dbReference type="AlphaFoldDB" id="A0A0U3GFQ9"/>
<reference evidence="2 3" key="1">
    <citation type="submission" date="2015-12" db="EMBL/GenBank/DDBJ databases">
        <title>Complete genome sequence of Pseudoalteromonas rubra SCSIO 6842, harboring a conjugative plasmid.</title>
        <authorList>
            <person name="Li B."/>
            <person name="Wang X."/>
        </authorList>
    </citation>
    <scope>NUCLEOTIDE SEQUENCE [LARGE SCALE GENOMIC DNA]</scope>
    <source>
        <strain evidence="2 3">SCSIO 6842</strain>
    </source>
</reference>
<gene>
    <name evidence="2" type="ORF">AT705_02775</name>
</gene>
<dbReference type="Proteomes" id="UP000069015">
    <property type="component" value="Chromosome 1"/>
</dbReference>
<dbReference type="KEGG" id="prr:AT705_02775"/>
<accession>A0A0U3GFQ9</accession>
<evidence type="ECO:0000259" key="1">
    <source>
        <dbReference type="Pfam" id="PF22262"/>
    </source>
</evidence>
<feature type="domain" description="DUF6950" evidence="1">
    <location>
        <begin position="4"/>
        <end position="126"/>
    </location>
</feature>